<comment type="caution">
    <text evidence="1">The sequence shown here is derived from an EMBL/GenBank/DDBJ whole genome shotgun (WGS) entry which is preliminary data.</text>
</comment>
<evidence type="ECO:0000313" key="1">
    <source>
        <dbReference type="EMBL" id="MDN4609152.1"/>
    </source>
</evidence>
<dbReference type="Proteomes" id="UP001175097">
    <property type="component" value="Unassembled WGS sequence"/>
</dbReference>
<protein>
    <submittedName>
        <fullName evidence="1">Uncharacterized protein</fullName>
    </submittedName>
</protein>
<gene>
    <name evidence="1" type="ORF">P5G49_16945</name>
</gene>
<reference evidence="1" key="1">
    <citation type="submission" date="2023-03" db="EMBL/GenBank/DDBJ databases">
        <title>MT1 and MT2 Draft Genomes of Novel Species.</title>
        <authorList>
            <person name="Venkateswaran K."/>
        </authorList>
    </citation>
    <scope>NUCLEOTIDE SEQUENCE</scope>
    <source>
        <strain evidence="1">F6_3S_P_2</strain>
    </source>
</reference>
<name>A0ABT8JXS1_9BACL</name>
<dbReference type="RefSeq" id="WP_301245755.1">
    <property type="nucleotide sequence ID" value="NZ_JAROCC010000020.1"/>
</dbReference>
<keyword evidence="2" id="KW-1185">Reference proteome</keyword>
<evidence type="ECO:0000313" key="2">
    <source>
        <dbReference type="Proteomes" id="UP001175097"/>
    </source>
</evidence>
<dbReference type="EMBL" id="JAROCC010000020">
    <property type="protein sequence ID" value="MDN4609152.1"/>
    <property type="molecule type" value="Genomic_DNA"/>
</dbReference>
<sequence>MKLGEVFADAIQYDEPRLAYSIYWATQNGHNSSQSYETLKTIEIDWVAVDGLIKSNPLNISAIRLYSYKEGDGFHFVLAKSVREAKIELLNELGWVPEPVHDVSHGMDKFLWRNGEMVYIRKIKDTSLKFPLYLGWYARGDID</sequence>
<accession>A0ABT8JXS1</accession>
<organism evidence="1 2">
    <name type="scientific">Sporosarcina highlanderae</name>
    <dbReference type="NCBI Taxonomy" id="3035916"/>
    <lineage>
        <taxon>Bacteria</taxon>
        <taxon>Bacillati</taxon>
        <taxon>Bacillota</taxon>
        <taxon>Bacilli</taxon>
        <taxon>Bacillales</taxon>
        <taxon>Caryophanaceae</taxon>
        <taxon>Sporosarcina</taxon>
    </lineage>
</organism>
<proteinExistence type="predicted"/>